<dbReference type="GO" id="GO:0005524">
    <property type="term" value="F:ATP binding"/>
    <property type="evidence" value="ECO:0007669"/>
    <property type="project" value="UniProtKB-UniRule"/>
</dbReference>
<feature type="coiled-coil region" evidence="11">
    <location>
        <begin position="714"/>
        <end position="772"/>
    </location>
</feature>
<keyword evidence="3 10" id="KW-0547">Nucleotide-binding</keyword>
<dbReference type="InterPro" id="IPR001752">
    <property type="entry name" value="Kinesin_motor_dom"/>
</dbReference>
<proteinExistence type="inferred from homology"/>
<evidence type="ECO:0000256" key="1">
    <source>
        <dbReference type="ARBA" id="ARBA00004245"/>
    </source>
</evidence>
<gene>
    <name evidence="15" type="primary">CENPE</name>
</gene>
<dbReference type="Gene3D" id="3.40.850.10">
    <property type="entry name" value="Kinesin motor domain"/>
    <property type="match status" value="1"/>
</dbReference>
<dbReference type="GO" id="GO:0000779">
    <property type="term" value="C:condensed chromosome, centromeric region"/>
    <property type="evidence" value="ECO:0007669"/>
    <property type="project" value="UniProtKB-ARBA"/>
</dbReference>
<dbReference type="GO" id="GO:0008017">
    <property type="term" value="F:microtubule binding"/>
    <property type="evidence" value="ECO:0007669"/>
    <property type="project" value="InterPro"/>
</dbReference>
<evidence type="ECO:0000313" key="15">
    <source>
        <dbReference type="RefSeq" id="XP_006872786.1"/>
    </source>
</evidence>
<dbReference type="GO" id="GO:0000280">
    <property type="term" value="P:nuclear division"/>
    <property type="evidence" value="ECO:0007669"/>
    <property type="project" value="UniProtKB-ARBA"/>
</dbReference>
<dbReference type="CTD" id="1062"/>
<reference evidence="15" key="1">
    <citation type="submission" date="2025-08" db="UniProtKB">
        <authorList>
            <consortium name="RefSeq"/>
        </authorList>
    </citation>
    <scope>IDENTIFICATION</scope>
    <source>
        <tissue evidence="15">Spleen</tissue>
    </source>
</reference>
<dbReference type="GO" id="GO:0005874">
    <property type="term" value="C:microtubule"/>
    <property type="evidence" value="ECO:0007669"/>
    <property type="project" value="TreeGrafter"/>
</dbReference>
<dbReference type="OrthoDB" id="21525at2759"/>
<dbReference type="PROSITE" id="PS50067">
    <property type="entry name" value="KINESIN_MOTOR_2"/>
    <property type="match status" value="1"/>
</dbReference>
<evidence type="ECO:0000256" key="9">
    <source>
        <dbReference type="ARBA" id="ARBA00081766"/>
    </source>
</evidence>
<dbReference type="PRINTS" id="PR00380">
    <property type="entry name" value="KINESINHEAVY"/>
</dbReference>
<keyword evidence="14" id="KW-1185">Reference proteome</keyword>
<evidence type="ECO:0000256" key="2">
    <source>
        <dbReference type="ARBA" id="ARBA00022490"/>
    </source>
</evidence>
<feature type="coiled-coil region" evidence="11">
    <location>
        <begin position="640"/>
        <end position="667"/>
    </location>
</feature>
<dbReference type="GO" id="GO:0007051">
    <property type="term" value="P:spindle organization"/>
    <property type="evidence" value="ECO:0007669"/>
    <property type="project" value="UniProtKB-ARBA"/>
</dbReference>
<dbReference type="InterPro" id="IPR036961">
    <property type="entry name" value="Kinesin_motor_dom_sf"/>
</dbReference>
<feature type="coiled-coil region" evidence="11">
    <location>
        <begin position="2279"/>
        <end position="2348"/>
    </location>
</feature>
<feature type="compositionally biased region" description="Polar residues" evidence="12">
    <location>
        <begin position="2505"/>
        <end position="2526"/>
    </location>
</feature>
<dbReference type="GO" id="GO:0003777">
    <property type="term" value="F:microtubule motor activity"/>
    <property type="evidence" value="ECO:0007669"/>
    <property type="project" value="InterPro"/>
</dbReference>
<dbReference type="PANTHER" id="PTHR47968:SF75">
    <property type="entry name" value="CENTROMERE-ASSOCIATED PROTEIN E"/>
    <property type="match status" value="1"/>
</dbReference>
<dbReference type="SMART" id="SM00129">
    <property type="entry name" value="KISc"/>
    <property type="match status" value="1"/>
</dbReference>
<evidence type="ECO:0000313" key="14">
    <source>
        <dbReference type="Proteomes" id="UP000504623"/>
    </source>
</evidence>
<keyword evidence="7" id="KW-0206">Cytoskeleton</keyword>
<dbReference type="Proteomes" id="UP000504623">
    <property type="component" value="Unplaced"/>
</dbReference>
<keyword evidence="6 10" id="KW-0505">Motor protein</keyword>
<dbReference type="RefSeq" id="XP_006872786.1">
    <property type="nucleotide sequence ID" value="XM_006872724.1"/>
</dbReference>
<feature type="coiled-coil region" evidence="11">
    <location>
        <begin position="1105"/>
        <end position="1268"/>
    </location>
</feature>
<keyword evidence="4 10" id="KW-0067">ATP-binding</keyword>
<dbReference type="InterPro" id="IPR019821">
    <property type="entry name" value="Kinesin_motor_CS"/>
</dbReference>
<dbReference type="PANTHER" id="PTHR47968">
    <property type="entry name" value="CENTROMERE PROTEIN E"/>
    <property type="match status" value="1"/>
</dbReference>
<feature type="binding site" evidence="10">
    <location>
        <begin position="86"/>
        <end position="93"/>
    </location>
    <ligand>
        <name>ATP</name>
        <dbReference type="ChEBI" id="CHEBI:30616"/>
    </ligand>
</feature>
<feature type="domain" description="Kinesin motor" evidence="13">
    <location>
        <begin position="6"/>
        <end position="329"/>
    </location>
</feature>
<dbReference type="GO" id="GO:0000278">
    <property type="term" value="P:mitotic cell cycle"/>
    <property type="evidence" value="ECO:0007669"/>
    <property type="project" value="UniProtKB-ARBA"/>
</dbReference>
<feature type="region of interest" description="Disordered" evidence="12">
    <location>
        <begin position="2573"/>
        <end position="2605"/>
    </location>
</feature>
<name>A0A9B0TZ54_CHRAS</name>
<evidence type="ECO:0000256" key="6">
    <source>
        <dbReference type="ARBA" id="ARBA00023175"/>
    </source>
</evidence>
<feature type="coiled-coil region" evidence="11">
    <location>
        <begin position="338"/>
        <end position="365"/>
    </location>
</feature>
<protein>
    <recommendedName>
        <fullName evidence="8">Centromere-associated protein E</fullName>
    </recommendedName>
    <alternativeName>
        <fullName evidence="9">Centromere protein E</fullName>
    </alternativeName>
</protein>
<evidence type="ECO:0000256" key="5">
    <source>
        <dbReference type="ARBA" id="ARBA00023054"/>
    </source>
</evidence>
<keyword evidence="5 11" id="KW-0175">Coiled coil</keyword>
<accession>A0A9B0TZ54</accession>
<organism evidence="14 15">
    <name type="scientific">Chrysochloris asiatica</name>
    <name type="common">Cape golden mole</name>
    <dbReference type="NCBI Taxonomy" id="185453"/>
    <lineage>
        <taxon>Eukaryota</taxon>
        <taxon>Metazoa</taxon>
        <taxon>Chordata</taxon>
        <taxon>Craniata</taxon>
        <taxon>Vertebrata</taxon>
        <taxon>Euteleostomi</taxon>
        <taxon>Mammalia</taxon>
        <taxon>Eutheria</taxon>
        <taxon>Afrotheria</taxon>
        <taxon>Chrysochloridae</taxon>
        <taxon>Chrysochlorinae</taxon>
        <taxon>Chrysochloris</taxon>
    </lineage>
</organism>
<keyword evidence="2" id="KW-0963">Cytoplasm</keyword>
<evidence type="ECO:0000256" key="8">
    <source>
        <dbReference type="ARBA" id="ARBA00070169"/>
    </source>
</evidence>
<dbReference type="InterPro" id="IPR027640">
    <property type="entry name" value="Kinesin-like_fam"/>
</dbReference>
<feature type="coiled-coil region" evidence="11">
    <location>
        <begin position="1587"/>
        <end position="1913"/>
    </location>
</feature>
<dbReference type="GeneID" id="102811306"/>
<dbReference type="Pfam" id="PF00225">
    <property type="entry name" value="Kinesin"/>
    <property type="match status" value="1"/>
</dbReference>
<feature type="coiled-coil region" evidence="11">
    <location>
        <begin position="1340"/>
        <end position="1525"/>
    </location>
</feature>
<dbReference type="FunFam" id="3.40.850.10:FF:000026">
    <property type="entry name" value="Centromere-associated protein E"/>
    <property type="match status" value="1"/>
</dbReference>
<dbReference type="CDD" id="cd01374">
    <property type="entry name" value="KISc_CENP_E"/>
    <property type="match status" value="1"/>
</dbReference>
<evidence type="ECO:0000256" key="11">
    <source>
        <dbReference type="SAM" id="Coils"/>
    </source>
</evidence>
<feature type="coiled-coil region" evidence="11">
    <location>
        <begin position="499"/>
        <end position="603"/>
    </location>
</feature>
<sequence>MVDEGAVAVCVRVRPLNSREEALGDDTQVYWKTDKNTVYQVDGSKSFNFDRVFHSNETTKNVYEEIAVPIIESAIQGYNGTIFAYGQTASGKTYTMMGSQDYLGVIPRAIHDIFQKITEFPDREFLLRVSYMEIYNETITDLLCDTRKMKPLIIREDFNRNVYVSDLTEEVVYTSEMALKWITKGEKNRHYGITKMNQRSSRSHTIFRMILESREKGEPSNCEGSVKVSHLNLVDLAGSERAAQTGAEGVRLKEGCNINRSLFILGQVIKKLSDGQVGGFINYRDSKLTRILQNSLGGNAKTRIICTITPVSFDETLTTLQFASTAKYMKNTPYVNEVSSDEALLKRYRKEIMDLKKQLEEVSSETRAQAMEKDQLAQLLEEKDLLQKVQIEKIQNLTQMLVTSSSLTSHQELKAKKKRRVTWCVGKNNKMKDSNFVNEFNMTNIAPKARKSAITVLGEIDESLCSEADVFSNTLDTITETEWNPATTLLSQEMLESELNSLRTNYDSLVLDYEQLRREKEEMELKLKEKNDLDEFEALERKTKKDQEMQLIHEISNLKNLVKHSEVYNQDLENELSSKVELLRDKEDQIKELQKYIDSQKSENIKMDMSYSVENIEELKQMKQTLFDAETVTLDAKKESALLRSENLELKEKMKELVNTCKQMENDSQVFRSQLEAKKKMQVDLEKELQYAFNEITKLTSLIDGKVPKDLLCNLELERRTTDLQKELNKEVEENIALRKELNLLSELNSEVEMLRKEIHDKSEEFNILTSEKDKLFSEVADKECIIQGLLEEIGKTKDDLATTQLNYKSIDQEFQDFKNHHMDFEEKYHLALEENTKLNQEIGTLSKEAQKLDLSLNDVKIELSHKTQELQQKTTEGQERINEMEVLKEELENRNSRLQTVEKEKTLITEKLQQTLEEVRTLTQEKDDLKQVQENLQIERDQLKSDIQDTIHLNIDTQEQLRNALESLKQHQETINTLKMKISEVTCKNLPVEGNIGESMVEIQVKGVSFGTDTKQNSKTKDSQILIADVGDNELIEQQKMFSLMQEKNELQQMLEIITLEKEQLKTDLKENIEMTIENQEELRILGNELKKQQEIVAQEKHQTVKKEEELSRTCERLAEAEENLKEKSQQLEEKQQQLLSLREEMSEMQTKINEMENLKTELKNTGLTLEHTEREKLELTQKLQENNEEMKSITKERNDLRKLQELFEREGDLLKGYIREIETTDMETKEELKLVHINLKEYQETIDKLRRNVSEKTAQIEDSQKNVEERSNDELQGKSLGLHVEQESIRNVKEVHEIQETDELDQWEGQFKAKDSTPTSIERETSLIAKLQDSWEEIKSITKERDDLKTIKEALQVEHDQLKEYIKVTLAKIEEAQDKQEKSFNMSEKDNETMKMISEMEQLKEQFNTKIEMEKLKLSEMLQESQNEMKSVAKERDDLKRMQKILQSESDQLKKTIGELTAKHLETEEELKVAHFYLKEQRETIDKLRVNVSERETEMASIYKELETANGESQKKIQELYEKQEQLLTTKEISVTQEKVSELDQTMKHPKAKDSTLQSVEIERLKVADKLQGSEEEIKIIIMERDDLKRVQEALQMERDQLKESISEIVAKIQELQVKEQQLLKVKNDLQENMYQIEQLKKQSETQNSILESIEMEKLKLTQQLHETLDEVRSVTKERDYLRSVEGVLKMERDQLRESLQETEAKVRSLEKQEELKIVHRYLNVQELKANEHQLHQLKEDIGETQNKMCEIERLKKQLKTQSSTLDKLEMENLNLAQKLHENLEENKSVMKERDNLKRVEDTLKLERDQLKENLQKTIARDLETQQELKIARMHLKEYQKTADKFKEKVSEQTAQISNIQKDLNKSKDELQKKIQELQQNEIQRLKLKDVNNTQEKMNELEQLKKQLEAPNLSLHSLEMKNLHLTKKRHVNQEEIRIIAKERDELMRIKGSLKMERSPFGEIIVRDQQNHKEIIKYEKSSLCDGKQKLTETLREKCFRVKELLKKYSEIINCYEFLNTLSLDLEKEIENQKEILIRIKAKLSLPCSQTKQIQKLLAVNQRCSTEFHRVMEKLKYVLSLVTKIKEEHHEAINKFEMDFIDEVEKQNELIIKIQNLQQDCDIPSNEVRDLKLCQLIDLHIEEILKDVSEHDFLSIKTEFQQVIDKRKEMTQVLKEWLNTHFDIEKLQNDIQKENDRMCQVNNFYNNKIIAIMNESTEFEERSAAISKEWEHDLRSMKEESEKMFKNYQTWKASLTSSAIVTCTATKDIKDPHVTSKTTQLTTEKIQELETSLREAKENAKYKESKIIKMQKELEMTHYMIAKLQAKVDESNKTLEKTKEIIHVLQDKVALGAEPYKEEIEDLKTKLVKTDLEKMKTAKEFEKEITLTKATVEYQKDVIRLLKENLRRSQQVQETSMVSENVDSQPLNKVITCGGGSGIVQSTKALILKSEHMKLENEVSKLKQKNEQLIKQQNELLSNNRRLSKEIKTWKERTIKREAHKELTCENSPKSPKLTGTPSKNRQHLPSQCKERNLQDPVPKESPKSWFFDSRSKSLPTSYPVRYFDNSSLGLCPEEHTVGAENVDPEPELPWHTSSGKDVPDCKTQ</sequence>
<comment type="similarity">
    <text evidence="10">Belongs to the TRAFAC class myosin-kinesin ATPase superfamily. Kinesin family.</text>
</comment>
<dbReference type="PROSITE" id="PS00411">
    <property type="entry name" value="KINESIN_MOTOR_1"/>
    <property type="match status" value="1"/>
</dbReference>
<dbReference type="GO" id="GO:0140694">
    <property type="term" value="P:membraneless organelle assembly"/>
    <property type="evidence" value="ECO:0007669"/>
    <property type="project" value="UniProtKB-ARBA"/>
</dbReference>
<feature type="compositionally biased region" description="Basic and acidic residues" evidence="12">
    <location>
        <begin position="2529"/>
        <end position="2543"/>
    </location>
</feature>
<feature type="coiled-coil region" evidence="11">
    <location>
        <begin position="2445"/>
        <end position="2493"/>
    </location>
</feature>
<dbReference type="InterPro" id="IPR027417">
    <property type="entry name" value="P-loop_NTPase"/>
</dbReference>
<evidence type="ECO:0000256" key="12">
    <source>
        <dbReference type="SAM" id="MobiDB-lite"/>
    </source>
</evidence>
<dbReference type="GO" id="GO:0043515">
    <property type="term" value="F:kinetochore binding"/>
    <property type="evidence" value="ECO:0007669"/>
    <property type="project" value="UniProtKB-ARBA"/>
</dbReference>
<feature type="coiled-coil region" evidence="11">
    <location>
        <begin position="857"/>
        <end position="989"/>
    </location>
</feature>
<feature type="region of interest" description="Disordered" evidence="12">
    <location>
        <begin position="2501"/>
        <end position="2557"/>
    </location>
</feature>
<dbReference type="SUPFAM" id="SSF52540">
    <property type="entry name" value="P-loop containing nucleoside triphosphate hydrolases"/>
    <property type="match status" value="1"/>
</dbReference>
<evidence type="ECO:0000256" key="4">
    <source>
        <dbReference type="ARBA" id="ARBA00022840"/>
    </source>
</evidence>
<comment type="subcellular location">
    <subcellularLocation>
        <location evidence="1">Cytoplasm</location>
        <location evidence="1">Cytoskeleton</location>
    </subcellularLocation>
</comment>
<evidence type="ECO:0000256" key="3">
    <source>
        <dbReference type="ARBA" id="ARBA00022741"/>
    </source>
</evidence>
<evidence type="ECO:0000256" key="7">
    <source>
        <dbReference type="ARBA" id="ARBA00023212"/>
    </source>
</evidence>
<dbReference type="GO" id="GO:0007018">
    <property type="term" value="P:microtubule-based movement"/>
    <property type="evidence" value="ECO:0007669"/>
    <property type="project" value="InterPro"/>
</dbReference>
<dbReference type="GO" id="GO:0008608">
    <property type="term" value="P:attachment of spindle microtubules to kinetochore"/>
    <property type="evidence" value="ECO:0007669"/>
    <property type="project" value="UniProtKB-ARBA"/>
</dbReference>
<evidence type="ECO:0000256" key="10">
    <source>
        <dbReference type="PROSITE-ProRule" id="PRU00283"/>
    </source>
</evidence>
<dbReference type="GO" id="GO:0030071">
    <property type="term" value="P:regulation of mitotic metaphase/anaphase transition"/>
    <property type="evidence" value="ECO:0007669"/>
    <property type="project" value="UniProtKB-ARBA"/>
</dbReference>
<evidence type="ECO:0000259" key="13">
    <source>
        <dbReference type="PROSITE" id="PS50067"/>
    </source>
</evidence>